<accession>A0A8S3I982</accession>
<gene>
    <name evidence="2" type="ORF">SMN809_LOCUS74157</name>
</gene>
<feature type="non-terminal residue" evidence="2">
    <location>
        <position position="1"/>
    </location>
</feature>
<dbReference type="AlphaFoldDB" id="A0A8S3I982"/>
<keyword evidence="1" id="KW-0175">Coiled coil</keyword>
<dbReference type="EMBL" id="CAJOBI010329542">
    <property type="protein sequence ID" value="CAF5196440.1"/>
    <property type="molecule type" value="Genomic_DNA"/>
</dbReference>
<comment type="caution">
    <text evidence="2">The sequence shown here is derived from an EMBL/GenBank/DDBJ whole genome shotgun (WGS) entry which is preliminary data.</text>
</comment>
<reference evidence="2" key="1">
    <citation type="submission" date="2021-02" db="EMBL/GenBank/DDBJ databases">
        <authorList>
            <person name="Nowell W R."/>
        </authorList>
    </citation>
    <scope>NUCLEOTIDE SEQUENCE</scope>
</reference>
<evidence type="ECO:0000313" key="2">
    <source>
        <dbReference type="EMBL" id="CAF5196440.1"/>
    </source>
</evidence>
<feature type="coiled-coil region" evidence="1">
    <location>
        <begin position="60"/>
        <end position="87"/>
    </location>
</feature>
<organism evidence="2 3">
    <name type="scientific">Rotaria magnacalcarata</name>
    <dbReference type="NCBI Taxonomy" id="392030"/>
    <lineage>
        <taxon>Eukaryota</taxon>
        <taxon>Metazoa</taxon>
        <taxon>Spiralia</taxon>
        <taxon>Gnathifera</taxon>
        <taxon>Rotifera</taxon>
        <taxon>Eurotatoria</taxon>
        <taxon>Bdelloidea</taxon>
        <taxon>Philodinida</taxon>
        <taxon>Philodinidae</taxon>
        <taxon>Rotaria</taxon>
    </lineage>
</organism>
<dbReference type="Proteomes" id="UP000676336">
    <property type="component" value="Unassembled WGS sequence"/>
</dbReference>
<name>A0A8S3I982_9BILA</name>
<evidence type="ECO:0000313" key="3">
    <source>
        <dbReference type="Proteomes" id="UP000676336"/>
    </source>
</evidence>
<sequence length="101" mass="11997">QQEHILNENKNVVSHLTEAFEKNTISLRQTYEKRLTKQREESLKIGNSLDNYKVEILTLREAYEKKLRVKDELINELNDRLAKNETEQAARQHALHLKNEI</sequence>
<proteinExistence type="predicted"/>
<evidence type="ECO:0000256" key="1">
    <source>
        <dbReference type="SAM" id="Coils"/>
    </source>
</evidence>
<protein>
    <submittedName>
        <fullName evidence="2">Uncharacterized protein</fullName>
    </submittedName>
</protein>